<keyword evidence="6" id="KW-1185">Reference proteome</keyword>
<dbReference type="PANTHER" id="PTHR47130">
    <property type="entry name" value="SI:DKEY-19B23.11-RELATED"/>
    <property type="match status" value="1"/>
</dbReference>
<organism evidence="5 6">
    <name type="scientific">Fundulus heteroclitus</name>
    <name type="common">Killifish</name>
    <name type="synonym">Mummichog</name>
    <dbReference type="NCBI Taxonomy" id="8078"/>
    <lineage>
        <taxon>Eukaryota</taxon>
        <taxon>Metazoa</taxon>
        <taxon>Chordata</taxon>
        <taxon>Craniata</taxon>
        <taxon>Vertebrata</taxon>
        <taxon>Euteleostomi</taxon>
        <taxon>Actinopterygii</taxon>
        <taxon>Neopterygii</taxon>
        <taxon>Teleostei</taxon>
        <taxon>Neoteleostei</taxon>
        <taxon>Acanthomorphata</taxon>
        <taxon>Ovalentaria</taxon>
        <taxon>Atherinomorphae</taxon>
        <taxon>Cyprinodontiformes</taxon>
        <taxon>Fundulidae</taxon>
        <taxon>Fundulus</taxon>
    </lineage>
</organism>
<accession>A0A3Q2T8C5</accession>
<feature type="region of interest" description="Disordered" evidence="1">
    <location>
        <begin position="1184"/>
        <end position="1268"/>
    </location>
</feature>
<feature type="compositionally biased region" description="Polar residues" evidence="1">
    <location>
        <begin position="1118"/>
        <end position="1136"/>
    </location>
</feature>
<feature type="chain" id="PRO_5018635679" evidence="2">
    <location>
        <begin position="27"/>
        <end position="1295"/>
    </location>
</feature>
<evidence type="ECO:0000259" key="4">
    <source>
        <dbReference type="Pfam" id="PF26562"/>
    </source>
</evidence>
<evidence type="ECO:0000256" key="1">
    <source>
        <dbReference type="SAM" id="MobiDB-lite"/>
    </source>
</evidence>
<dbReference type="GeneTree" id="ENSGT00940000163503"/>
<name>A0A3Q2T8C5_FUNHE</name>
<evidence type="ECO:0000256" key="2">
    <source>
        <dbReference type="SAM" id="SignalP"/>
    </source>
</evidence>
<dbReference type="Gene3D" id="2.60.40.3210">
    <property type="entry name" value="Zona pellucida, ZP-N domain"/>
    <property type="match status" value="1"/>
</dbReference>
<dbReference type="InterPro" id="IPR058876">
    <property type="entry name" value="Ig-like_ZP"/>
</dbReference>
<evidence type="ECO:0000313" key="6">
    <source>
        <dbReference type="Proteomes" id="UP000265000"/>
    </source>
</evidence>
<dbReference type="STRING" id="8078.ENSFHEP00000011058"/>
<feature type="compositionally biased region" description="Basic and acidic residues" evidence="1">
    <location>
        <begin position="1138"/>
        <end position="1152"/>
    </location>
</feature>
<reference evidence="5" key="1">
    <citation type="submission" date="2025-08" db="UniProtKB">
        <authorList>
            <consortium name="Ensembl"/>
        </authorList>
    </citation>
    <scope>IDENTIFICATION</scope>
</reference>
<dbReference type="Proteomes" id="UP000265000">
    <property type="component" value="Unplaced"/>
</dbReference>
<dbReference type="Pfam" id="PF23344">
    <property type="entry name" value="ZP-N"/>
    <property type="match status" value="1"/>
</dbReference>
<feature type="compositionally biased region" description="Basic and acidic residues" evidence="1">
    <location>
        <begin position="1184"/>
        <end position="1197"/>
    </location>
</feature>
<feature type="compositionally biased region" description="Polar residues" evidence="1">
    <location>
        <begin position="1203"/>
        <end position="1264"/>
    </location>
</feature>
<protein>
    <submittedName>
        <fullName evidence="5">Uncharacterized LOC105934394</fullName>
    </submittedName>
</protein>
<feature type="domain" description="ZP-N" evidence="3">
    <location>
        <begin position="611"/>
        <end position="707"/>
    </location>
</feature>
<reference evidence="5" key="2">
    <citation type="submission" date="2025-09" db="UniProtKB">
        <authorList>
            <consortium name="Ensembl"/>
        </authorList>
    </citation>
    <scope>IDENTIFICATION</scope>
</reference>
<keyword evidence="2" id="KW-0732">Signal</keyword>
<feature type="domain" description="ZP-domain containing protein Ig-like" evidence="4">
    <location>
        <begin position="385"/>
        <end position="501"/>
    </location>
</feature>
<feature type="region of interest" description="Disordered" evidence="1">
    <location>
        <begin position="1118"/>
        <end position="1165"/>
    </location>
</feature>
<dbReference type="PANTHER" id="PTHR47130:SF6">
    <property type="entry name" value="EGG ENVELOPE GLYCOPROTEIN-LIKE PRECURSOR"/>
    <property type="match status" value="1"/>
</dbReference>
<dbReference type="Ensembl" id="ENSFHET00000017988.1">
    <property type="protein sequence ID" value="ENSFHEP00000011058.1"/>
    <property type="gene ID" value="ENSFHEG00000012495.1"/>
</dbReference>
<dbReference type="InterPro" id="IPR055356">
    <property type="entry name" value="ZP-N"/>
</dbReference>
<evidence type="ECO:0000259" key="3">
    <source>
        <dbReference type="Pfam" id="PF23344"/>
    </source>
</evidence>
<sequence>MRASVFTVRFLLMICGCFMRQARVGGQSEGLVQTECRDRYLWIRVASVQTPRFEAVDEDGVHAISTQLASRCGYTISAFRVDGFTVFRASFHSCFTHNQNDEVFTFKFNVMLNDGGGGGAMSSRSVSAVCTGLSWTHREVTCEEDYMEVNVKRDSSCGGQGVEGRRAWQEAFFKAQRTASSSWQLMFLQSDGQTTSMSVPEAERWGYSLVATSQRVVLRSPLNQPHSEVTMVDGVPVETVQVSLFFKQKLVLVITDMSMACTLNSGSFDGTRLLWDVPQVLPALAVEGAEFKSRSFSLGLEGFLLDVASAASRGLSLVHQGGMVKIGVPFGSEGGFRKSLVVKNVYQESYTALLMYEHVFSLVFDDGHSVDTKHRTFKVLETPLICRPPFSLNQTIGEHQEFKVYLGNIPADVMLEEIWINGQHPLMLGKPEQGLSVGPIVHVNGSKAYELRLPFNDPTVQRTNVGGGVVQYSIDLNLTLTILPQRESYYHQDLITAQVFDAFPQEIAAYCLDGGISFSIIGASQSLWEVGVDHKPLTEQLVTQRGYRLHNDSHRIVLDVPVFSAGYTYEGINLSNFYGTFKLLLRDSKTLAVQASTSKQCLFRTEDMIVCSADGTMTVVATPTSTWPMVRPERTALLDRRCKPKETDGSRVLFEFMVDSCGTRASVGEWYIVYENEILQERLLVADGPNFISREPQFKVTVRCFYPLSAVNRVSLDRTFASATPGIGSVRVVESQRDSMKKPCLYQHQENTHAPSDKLHLTQSPLGTLPFPSFVPRPKPGKSHFITVPGGKNKMLPSSHPDHSSKTPSQQVSRFYPLTDVENLNAPVENSEGGPSEGYMTLASFQRIPKGPVSRNPGSSSQTRVSLNKFPEGAKGTGLPWIQHVSGQRDIAHHPSLQSLSVDSSSGTADQKQPTLSLYGSSGVGMAVGEVKNPVYQPQYHYEPTQTPQHPTFQQPPDHMGNELPQPSRQEMLHAADGISAVPHQSDLLQRFLYSKLTTSPFHDVQNMEGPGPVEQNIQSAVQNIRVKPPSKFVSSVLRLNQKPVVQLTDFQSPNLSKYVSGMTPLGEGNYWFYRQTTENRGSQPGEHIPERPGVSTPMQEPVLQNVLDQSLVINLTDPSPSQVKHSCPQVSQFSGQMEHRPLRAETNDQKPESSSSQRPVLPKCGSYLIRVKPAGLAVRFKARDPSERSQNQEHSDGVLPTPSLTKNPRLTNTGVKPLTTGQVSRQTGGTSPLTTGQVSRQTGGTSPLTTGQVNRQTDQTGSDAKSLIHSTDCGGEAGLYGTSVHQGIIRGGRL</sequence>
<evidence type="ECO:0000313" key="5">
    <source>
        <dbReference type="Ensembl" id="ENSFHEP00000011058.1"/>
    </source>
</evidence>
<feature type="signal peptide" evidence="2">
    <location>
        <begin position="1"/>
        <end position="26"/>
    </location>
</feature>
<feature type="region of interest" description="Disordered" evidence="1">
    <location>
        <begin position="780"/>
        <end position="810"/>
    </location>
</feature>
<proteinExistence type="predicted"/>
<dbReference type="Pfam" id="PF26562">
    <property type="entry name" value="Ig-like"/>
    <property type="match status" value="1"/>
</dbReference>